<keyword evidence="1" id="KW-0620">Polyamine biosynthesis</keyword>
<evidence type="ECO:0000313" key="4">
    <source>
        <dbReference type="EMBL" id="HGT40686.1"/>
    </source>
</evidence>
<keyword evidence="3" id="KW-1133">Transmembrane helix</keyword>
<dbReference type="PANTHER" id="PTHR43317:SF1">
    <property type="entry name" value="THERMOSPERMINE SYNTHASE ACAULIS5"/>
    <property type="match status" value="1"/>
</dbReference>
<dbReference type="SUPFAM" id="SSF53335">
    <property type="entry name" value="S-adenosyl-L-methionine-dependent methyltransferases"/>
    <property type="match status" value="1"/>
</dbReference>
<gene>
    <name evidence="4" type="ORF">ENS64_15690</name>
</gene>
<dbReference type="GO" id="GO:0006596">
    <property type="term" value="P:polyamine biosynthetic process"/>
    <property type="evidence" value="ECO:0007669"/>
    <property type="project" value="UniProtKB-KW"/>
</dbReference>
<feature type="transmembrane region" description="Helical" evidence="3">
    <location>
        <begin position="254"/>
        <end position="277"/>
    </location>
</feature>
<dbReference type="NCBIfam" id="NF037959">
    <property type="entry name" value="MFS_SpdSyn"/>
    <property type="match status" value="2"/>
</dbReference>
<keyword evidence="3" id="KW-0472">Membrane</keyword>
<sequence>MTEPSRPAGDAASPWEPMHGTGQPEMPQSPEPESYPIPGGLGGWSPEQAPAIPVVQKTTARDEPRRRGPRREAAPRSVGDWWALAGFNWLVFVSSVCVMTLELTASRLIAKHVGSSLYTWTSVIGVVLAGITVGNYIGGWLADRFDRSRTLAWMYLLASFSCTSVLWLDQLVAGISRPESLSWPMWVLCVVALIFFAPALALGTTSPLVASMALARSTRTGLTVGNVYAWGALGSIVGTFLTGFYLIDVWGTRAIVGLTAAVLALLAVGVAGSRWVFRTAVLVGWLQFLSICVAAATTSQDIGGAWGTRAGKALSWFSEEKTAAARVDRWRTFGENFAGKLHEIGLLLKLRDDQPGVYTDESSYSYIRVDDDYSEGSLVRYLRLDKLIHSYYEPDNPTALHYEYEQVYAAVTKQAVERPSAPATVTVPPFPAEEAVLAHLPAGVHFEPATRRLTVEHLTGNVIEELLQLSADAPYWAALERLHKETNASNWGGYTVVPLDELPAGTVIPAELFQVVRYDATLQVLTAYAKMSRELRDRLINLSPQHAWRTAVEALRQHTGNISALFLGGGGYVFPRWLAAEFPGTTRIDVAELDPAVYRAVQAELGLTPTDEQRIHTTIGDARNFVEDRVQDNRRRRAAGQPPVLYDFIYGDAFNDFSVPFHLTTLEFNRKLRELLSPRGIVQQNIIDIYPRTEVPGGTVGVAEVDYGSPLPEAVVVSSRPGAVPKLLPRWAPLEVVPSTPQAPLRLRTTRELTVNREMELLQAAPQDAAWTTAIKELAARSRDKRLLPVPLPAALKAAHDWEQDWTPCPEPFAGVETYRVGQNDYVLGFRGAVSDALRQRLIALDPENPRWVETIEQGVRASRAVRPGRFLARYVQTAAAVFPCLYVFSTSRALPHDDRDTYVVVCAQQPLDLKNLSATGLWSGQPFASLETTERGTQLSGQMDSLLELSGRIVLSDDYAPVDNLLKPVFALQD</sequence>
<feature type="region of interest" description="Disordered" evidence="2">
    <location>
        <begin position="1"/>
        <end position="72"/>
    </location>
</feature>
<reference evidence="4" key="1">
    <citation type="journal article" date="2020" name="mSystems">
        <title>Genome- and Community-Level Interaction Insights into Carbon Utilization and Element Cycling Functions of Hydrothermarchaeota in Hydrothermal Sediment.</title>
        <authorList>
            <person name="Zhou Z."/>
            <person name="Liu Y."/>
            <person name="Xu W."/>
            <person name="Pan J."/>
            <person name="Luo Z.H."/>
            <person name="Li M."/>
        </authorList>
    </citation>
    <scope>NUCLEOTIDE SEQUENCE [LARGE SCALE GENOMIC DNA]</scope>
    <source>
        <strain evidence="4">SpSt-508</strain>
    </source>
</reference>
<name>A0A7C4QT23_9PLAN</name>
<feature type="compositionally biased region" description="Basic and acidic residues" evidence="2">
    <location>
        <begin position="59"/>
        <end position="72"/>
    </location>
</feature>
<feature type="transmembrane region" description="Helical" evidence="3">
    <location>
        <begin position="117"/>
        <end position="141"/>
    </location>
</feature>
<accession>A0A7C4QT23</accession>
<evidence type="ECO:0000256" key="3">
    <source>
        <dbReference type="SAM" id="Phobius"/>
    </source>
</evidence>
<dbReference type="EMBL" id="DSVQ01000018">
    <property type="protein sequence ID" value="HGT40686.1"/>
    <property type="molecule type" value="Genomic_DNA"/>
</dbReference>
<organism evidence="4">
    <name type="scientific">Schlesneria paludicola</name>
    <dbReference type="NCBI Taxonomy" id="360056"/>
    <lineage>
        <taxon>Bacteria</taxon>
        <taxon>Pseudomonadati</taxon>
        <taxon>Planctomycetota</taxon>
        <taxon>Planctomycetia</taxon>
        <taxon>Planctomycetales</taxon>
        <taxon>Planctomycetaceae</taxon>
        <taxon>Schlesneria</taxon>
    </lineage>
</organism>
<feature type="transmembrane region" description="Helical" evidence="3">
    <location>
        <begin position="227"/>
        <end position="247"/>
    </location>
</feature>
<feature type="transmembrane region" description="Helical" evidence="3">
    <location>
        <begin position="185"/>
        <end position="215"/>
    </location>
</feature>
<feature type="transmembrane region" description="Helical" evidence="3">
    <location>
        <begin position="81"/>
        <end position="105"/>
    </location>
</feature>
<dbReference type="AlphaFoldDB" id="A0A7C4QT23"/>
<comment type="caution">
    <text evidence="4">The sequence shown here is derived from an EMBL/GenBank/DDBJ whole genome shotgun (WGS) entry which is preliminary data.</text>
</comment>
<evidence type="ECO:0000256" key="1">
    <source>
        <dbReference type="ARBA" id="ARBA00023115"/>
    </source>
</evidence>
<keyword evidence="3" id="KW-0812">Transmembrane</keyword>
<dbReference type="Gene3D" id="1.20.1250.20">
    <property type="entry name" value="MFS general substrate transporter like domains"/>
    <property type="match status" value="1"/>
</dbReference>
<dbReference type="InterPro" id="IPR029063">
    <property type="entry name" value="SAM-dependent_MTases_sf"/>
</dbReference>
<evidence type="ECO:0000256" key="2">
    <source>
        <dbReference type="SAM" id="MobiDB-lite"/>
    </source>
</evidence>
<dbReference type="InterPro" id="IPR036259">
    <property type="entry name" value="MFS_trans_sf"/>
</dbReference>
<dbReference type="CDD" id="cd06174">
    <property type="entry name" value="MFS"/>
    <property type="match status" value="1"/>
</dbReference>
<protein>
    <submittedName>
        <fullName evidence="4">Spermidine synthase</fullName>
    </submittedName>
</protein>
<dbReference type="Gene3D" id="3.40.50.150">
    <property type="entry name" value="Vaccinia Virus protein VP39"/>
    <property type="match status" value="1"/>
</dbReference>
<proteinExistence type="predicted"/>
<dbReference type="PANTHER" id="PTHR43317">
    <property type="entry name" value="THERMOSPERMINE SYNTHASE ACAULIS5"/>
    <property type="match status" value="1"/>
</dbReference>
<dbReference type="SUPFAM" id="SSF103473">
    <property type="entry name" value="MFS general substrate transporter"/>
    <property type="match status" value="1"/>
</dbReference>
<feature type="transmembrane region" description="Helical" evidence="3">
    <location>
        <begin position="153"/>
        <end position="173"/>
    </location>
</feature>